<dbReference type="CDD" id="cd05233">
    <property type="entry name" value="SDR_c"/>
    <property type="match status" value="1"/>
</dbReference>
<dbReference type="EMBL" id="JBHSIU010000101">
    <property type="protein sequence ID" value="MFC5006391.1"/>
    <property type="molecule type" value="Genomic_DNA"/>
</dbReference>
<dbReference type="PANTHER" id="PTHR43477:SF1">
    <property type="entry name" value="DIHYDROANTICAPSIN 7-DEHYDROGENASE"/>
    <property type="match status" value="1"/>
</dbReference>
<evidence type="ECO:0000313" key="3">
    <source>
        <dbReference type="EMBL" id="MFC5006391.1"/>
    </source>
</evidence>
<name>A0ABV9WGE4_9ACTN</name>
<gene>
    <name evidence="3" type="ORF">ACFPIJ_52305</name>
</gene>
<dbReference type="Proteomes" id="UP001595912">
    <property type="component" value="Unassembled WGS sequence"/>
</dbReference>
<dbReference type="InterPro" id="IPR051122">
    <property type="entry name" value="SDR_DHRS6-like"/>
</dbReference>
<dbReference type="PROSITE" id="PS00061">
    <property type="entry name" value="ADH_SHORT"/>
    <property type="match status" value="1"/>
</dbReference>
<comment type="caution">
    <text evidence="3">The sequence shown here is derived from an EMBL/GenBank/DDBJ whole genome shotgun (WGS) entry which is preliminary data.</text>
</comment>
<proteinExistence type="inferred from homology"/>
<dbReference type="GO" id="GO:0016491">
    <property type="term" value="F:oxidoreductase activity"/>
    <property type="evidence" value="ECO:0007669"/>
    <property type="project" value="UniProtKB-KW"/>
</dbReference>
<dbReference type="RefSeq" id="WP_380127016.1">
    <property type="nucleotide sequence ID" value="NZ_JBHSIU010000101.1"/>
</dbReference>
<evidence type="ECO:0000313" key="4">
    <source>
        <dbReference type="Proteomes" id="UP001595912"/>
    </source>
</evidence>
<dbReference type="InterPro" id="IPR036291">
    <property type="entry name" value="NAD(P)-bd_dom_sf"/>
</dbReference>
<dbReference type="InterPro" id="IPR020904">
    <property type="entry name" value="Sc_DH/Rdtase_CS"/>
</dbReference>
<dbReference type="Pfam" id="PF00106">
    <property type="entry name" value="adh_short"/>
    <property type="match status" value="1"/>
</dbReference>
<dbReference type="InterPro" id="IPR002347">
    <property type="entry name" value="SDR_fam"/>
</dbReference>
<organism evidence="3 4">
    <name type="scientific">Dactylosporangium cerinum</name>
    <dbReference type="NCBI Taxonomy" id="1434730"/>
    <lineage>
        <taxon>Bacteria</taxon>
        <taxon>Bacillati</taxon>
        <taxon>Actinomycetota</taxon>
        <taxon>Actinomycetes</taxon>
        <taxon>Micromonosporales</taxon>
        <taxon>Micromonosporaceae</taxon>
        <taxon>Dactylosporangium</taxon>
    </lineage>
</organism>
<evidence type="ECO:0000256" key="1">
    <source>
        <dbReference type="ARBA" id="ARBA00006484"/>
    </source>
</evidence>
<keyword evidence="4" id="KW-1185">Reference proteome</keyword>
<dbReference type="Gene3D" id="3.40.50.720">
    <property type="entry name" value="NAD(P)-binding Rossmann-like Domain"/>
    <property type="match status" value="1"/>
</dbReference>
<dbReference type="EC" id="1.1.1.-" evidence="3"/>
<protein>
    <submittedName>
        <fullName evidence="3">SDR family NAD(P)-dependent oxidoreductase</fullName>
        <ecNumber evidence="3">1.1.1.-</ecNumber>
    </submittedName>
</protein>
<dbReference type="PRINTS" id="PR00081">
    <property type="entry name" value="GDHRDH"/>
</dbReference>
<dbReference type="PANTHER" id="PTHR43477">
    <property type="entry name" value="DIHYDROANTICAPSIN 7-DEHYDROGENASE"/>
    <property type="match status" value="1"/>
</dbReference>
<accession>A0ABV9WGE4</accession>
<comment type="similarity">
    <text evidence="1">Belongs to the short-chain dehydrogenases/reductases (SDR) family.</text>
</comment>
<sequence length="238" mass="24330">MVTGAGSGIGRAAAVRLIGEGARVVATDVVEQRLADLAAELDGRDIVTVAGDVSDVATIDAILEATEGTADGLASVAGIMDSFLPPAEMDDATWQRVFDVNLTGPMRLTRALLAGMIARESGSIVYVSSEAGLRSSVSGAAYTSSKHALHGYAKSVAFYYGPKGIRSNVVAPGGVNTNIVVEIKSEYAATRVGPVIEHIATPSVEAETIAATIAWLLSGDSANINGAVLPSDGGWSTI</sequence>
<evidence type="ECO:0000256" key="2">
    <source>
        <dbReference type="ARBA" id="ARBA00023002"/>
    </source>
</evidence>
<dbReference type="SUPFAM" id="SSF51735">
    <property type="entry name" value="NAD(P)-binding Rossmann-fold domains"/>
    <property type="match status" value="1"/>
</dbReference>
<keyword evidence="2 3" id="KW-0560">Oxidoreductase</keyword>
<reference evidence="4" key="1">
    <citation type="journal article" date="2019" name="Int. J. Syst. Evol. Microbiol.">
        <title>The Global Catalogue of Microorganisms (GCM) 10K type strain sequencing project: providing services to taxonomists for standard genome sequencing and annotation.</title>
        <authorList>
            <consortium name="The Broad Institute Genomics Platform"/>
            <consortium name="The Broad Institute Genome Sequencing Center for Infectious Disease"/>
            <person name="Wu L."/>
            <person name="Ma J."/>
        </authorList>
    </citation>
    <scope>NUCLEOTIDE SEQUENCE [LARGE SCALE GENOMIC DNA]</scope>
    <source>
        <strain evidence="4">CGMCC 4.7152</strain>
    </source>
</reference>